<evidence type="ECO:0000256" key="1">
    <source>
        <dbReference type="ARBA" id="ARBA00022741"/>
    </source>
</evidence>
<dbReference type="Pfam" id="PF13191">
    <property type="entry name" value="AAA_16"/>
    <property type="match status" value="1"/>
</dbReference>
<feature type="domain" description="HTH luxR-type" evidence="3">
    <location>
        <begin position="817"/>
        <end position="879"/>
    </location>
</feature>
<dbReference type="InterPro" id="IPR041664">
    <property type="entry name" value="AAA_16"/>
</dbReference>
<dbReference type="PROSITE" id="PS50043">
    <property type="entry name" value="HTH_LUXR_2"/>
    <property type="match status" value="1"/>
</dbReference>
<evidence type="ECO:0000259" key="3">
    <source>
        <dbReference type="PROSITE" id="PS50043"/>
    </source>
</evidence>
<dbReference type="InterPro" id="IPR000792">
    <property type="entry name" value="Tscrpt_reg_LuxR_C"/>
</dbReference>
<dbReference type="GO" id="GO:0004016">
    <property type="term" value="F:adenylate cyclase activity"/>
    <property type="evidence" value="ECO:0007669"/>
    <property type="project" value="TreeGrafter"/>
</dbReference>
<dbReference type="PANTHER" id="PTHR16305">
    <property type="entry name" value="TESTICULAR SOLUBLE ADENYLYL CYCLASE"/>
    <property type="match status" value="1"/>
</dbReference>
<evidence type="ECO:0000313" key="4">
    <source>
        <dbReference type="EMBL" id="SDJ26668.1"/>
    </source>
</evidence>
<dbReference type="Gene3D" id="3.40.50.300">
    <property type="entry name" value="P-loop containing nucleotide triphosphate hydrolases"/>
    <property type="match status" value="1"/>
</dbReference>
<dbReference type="PRINTS" id="PR00038">
    <property type="entry name" value="HTHLUXR"/>
</dbReference>
<dbReference type="GO" id="GO:0006355">
    <property type="term" value="P:regulation of DNA-templated transcription"/>
    <property type="evidence" value="ECO:0007669"/>
    <property type="project" value="InterPro"/>
</dbReference>
<dbReference type="PANTHER" id="PTHR16305:SF35">
    <property type="entry name" value="TRANSCRIPTIONAL ACTIVATOR DOMAIN"/>
    <property type="match status" value="1"/>
</dbReference>
<accession>A0A1G8SBS1</accession>
<proteinExistence type="predicted"/>
<dbReference type="Proteomes" id="UP000199682">
    <property type="component" value="Unassembled WGS sequence"/>
</dbReference>
<keyword evidence="2" id="KW-0067">ATP-binding</keyword>
<dbReference type="SUPFAM" id="SSF46894">
    <property type="entry name" value="C-terminal effector domain of the bipartite response regulators"/>
    <property type="match status" value="1"/>
</dbReference>
<dbReference type="GO" id="GO:0003677">
    <property type="term" value="F:DNA binding"/>
    <property type="evidence" value="ECO:0007669"/>
    <property type="project" value="InterPro"/>
</dbReference>
<sequence length="879" mass="92912">MTTAGFVGRRDDLAEGVRAVLTPPAILCVTGPAGVGKSRLVAEILADRQLRTRTVLRGVCLPGGDFPCGAVFDALRAARPRAEPSPVTGALAAYLPEIAAYLPAALPPLPDPAAERHRLVRAVRDLLEALTPAVLVVEDVRWADDDTRTLLRYLASHPVEELSVVVTGQAGLPRQHVLELSPLDGDGVTELALSLVPGLSGGVLEELAAYTGGRPDLVISAVIGLLRTGEATLDGVPPSAAVRLNTASLLGNLSTVARAVVEAAAVTCTPVSLEVLAPIAGTTTAAAANAVTEAVRTGLLAESGAGRYSVEPGVVRRCVREGLAGPAARRVHLRALHVLRADPATPPAQLAAHARAAGRFSDWLACAEDTGTAAALGEILDEPALPPELRCRAVTHYARIARRFPDPDSITRLDGLVQDRRLGTAARGEARLALGTLLVRRPGRVEEGRTELALAVADLGAHAARAMTILADPTLGRRPVAEHQAWVSRVITDDEPALLAAATATLVHTADHDVPDLVRRSPDNACDRLDLADAHLTVASAFSWSGHAGRARAHLHIARRLSGGTTGTGLALRLDWWAGRWAGLAERAEAGADTQPDAAEAALVRASLAVATGDWPTAERWFTRTGLDTPEDAISPVVLAASAALIRMSLDRDDTATAAVTADRASDLFHRKENWAWAADVVPAIVRAWLHTGAAAEARELAYELAAAAARLDAPALLTASHAAIGAVSTAEGDDERALIHFERARHHAARMGAPHLAAGHTEDAIHARLRLGDSTAIEALTDVIAHYDQLGATRDANRGRHLLRDHGSAIHTRRWHRAGPRVLSPRERDVADLLSRDRSNQEIADTLLLSRRTVEHHVASVLRKLGLRSRREVAHALG</sequence>
<evidence type="ECO:0000256" key="2">
    <source>
        <dbReference type="ARBA" id="ARBA00022840"/>
    </source>
</evidence>
<protein>
    <submittedName>
        <fullName evidence="4">Regulatory protein, luxR family</fullName>
    </submittedName>
</protein>
<dbReference type="GO" id="GO:0005737">
    <property type="term" value="C:cytoplasm"/>
    <property type="evidence" value="ECO:0007669"/>
    <property type="project" value="TreeGrafter"/>
</dbReference>
<dbReference type="AlphaFoldDB" id="A0A1G8SBS1"/>
<dbReference type="Pfam" id="PF00196">
    <property type="entry name" value="GerE"/>
    <property type="match status" value="1"/>
</dbReference>
<dbReference type="PROSITE" id="PS00622">
    <property type="entry name" value="HTH_LUXR_1"/>
    <property type="match status" value="1"/>
</dbReference>
<evidence type="ECO:0000313" key="5">
    <source>
        <dbReference type="Proteomes" id="UP000199682"/>
    </source>
</evidence>
<dbReference type="InterPro" id="IPR016032">
    <property type="entry name" value="Sig_transdc_resp-reg_C-effctor"/>
</dbReference>
<dbReference type="InterPro" id="IPR036388">
    <property type="entry name" value="WH-like_DNA-bd_sf"/>
</dbReference>
<gene>
    <name evidence="4" type="ORF">SAMN04488074_101934</name>
</gene>
<dbReference type="SMART" id="SM00421">
    <property type="entry name" value="HTH_LUXR"/>
    <property type="match status" value="1"/>
</dbReference>
<dbReference type="SUPFAM" id="SSF52540">
    <property type="entry name" value="P-loop containing nucleoside triphosphate hydrolases"/>
    <property type="match status" value="1"/>
</dbReference>
<keyword evidence="1" id="KW-0547">Nucleotide-binding</keyword>
<dbReference type="GO" id="GO:0005524">
    <property type="term" value="F:ATP binding"/>
    <property type="evidence" value="ECO:0007669"/>
    <property type="project" value="UniProtKB-KW"/>
</dbReference>
<dbReference type="CDD" id="cd06170">
    <property type="entry name" value="LuxR_C_like"/>
    <property type="match status" value="1"/>
</dbReference>
<name>A0A1G8SBS1_9PSEU</name>
<dbReference type="Gene3D" id="1.10.10.10">
    <property type="entry name" value="Winged helix-like DNA-binding domain superfamily/Winged helix DNA-binding domain"/>
    <property type="match status" value="1"/>
</dbReference>
<organism evidence="4 5">
    <name type="scientific">Lentzea albidocapillata subsp. violacea</name>
    <dbReference type="NCBI Taxonomy" id="128104"/>
    <lineage>
        <taxon>Bacteria</taxon>
        <taxon>Bacillati</taxon>
        <taxon>Actinomycetota</taxon>
        <taxon>Actinomycetes</taxon>
        <taxon>Pseudonocardiales</taxon>
        <taxon>Pseudonocardiaceae</taxon>
        <taxon>Lentzea</taxon>
    </lineage>
</organism>
<dbReference type="RefSeq" id="WP_090004313.1">
    <property type="nucleotide sequence ID" value="NZ_FNET01000001.1"/>
</dbReference>
<dbReference type="EMBL" id="FNET01000001">
    <property type="protein sequence ID" value="SDJ26668.1"/>
    <property type="molecule type" value="Genomic_DNA"/>
</dbReference>
<reference evidence="5" key="1">
    <citation type="submission" date="2016-10" db="EMBL/GenBank/DDBJ databases">
        <authorList>
            <person name="Varghese N."/>
            <person name="Submissions S."/>
        </authorList>
    </citation>
    <scope>NUCLEOTIDE SEQUENCE [LARGE SCALE GENOMIC DNA]</scope>
    <source>
        <strain evidence="5">DSM 44796</strain>
    </source>
</reference>
<dbReference type="InterPro" id="IPR027417">
    <property type="entry name" value="P-loop_NTPase"/>
</dbReference>